<keyword evidence="1" id="KW-0175">Coiled coil</keyword>
<dbReference type="OrthoDB" id="937423at2"/>
<keyword evidence="2" id="KW-0472">Membrane</keyword>
<evidence type="ECO:0000256" key="1">
    <source>
        <dbReference type="SAM" id="Coils"/>
    </source>
</evidence>
<dbReference type="AlphaFoldDB" id="A0A316B4K5"/>
<evidence type="ECO:0000256" key="2">
    <source>
        <dbReference type="SAM" id="Phobius"/>
    </source>
</evidence>
<reference evidence="3 4" key="1">
    <citation type="submission" date="2018-03" db="EMBL/GenBank/DDBJ databases">
        <title>Genomic Encyclopedia of Archaeal and Bacterial Type Strains, Phase II (KMG-II): from individual species to whole genera.</title>
        <authorList>
            <person name="Goeker M."/>
        </authorList>
    </citation>
    <scope>NUCLEOTIDE SEQUENCE [LARGE SCALE GENOMIC DNA]</scope>
    <source>
        <strain evidence="3 4">DSM 100346</strain>
    </source>
</reference>
<feature type="transmembrane region" description="Helical" evidence="2">
    <location>
        <begin position="245"/>
        <end position="264"/>
    </location>
</feature>
<comment type="caution">
    <text evidence="3">The sequence shown here is derived from an EMBL/GenBank/DDBJ whole genome shotgun (WGS) entry which is preliminary data.</text>
</comment>
<accession>A0A316B4K5</accession>
<dbReference type="EMBL" id="QGDT01000006">
    <property type="protein sequence ID" value="PWJ57547.1"/>
    <property type="molecule type" value="Genomic_DNA"/>
</dbReference>
<feature type="coiled-coil region" evidence="1">
    <location>
        <begin position="311"/>
        <end position="338"/>
    </location>
</feature>
<feature type="transmembrane region" description="Helical" evidence="2">
    <location>
        <begin position="270"/>
        <end position="291"/>
    </location>
</feature>
<keyword evidence="2" id="KW-0812">Transmembrane</keyword>
<keyword evidence="4" id="KW-1185">Reference proteome</keyword>
<gene>
    <name evidence="3" type="ORF">CLV98_10617</name>
</gene>
<protein>
    <submittedName>
        <fullName evidence="3">Uncharacterized protein</fullName>
    </submittedName>
</protein>
<keyword evidence="2" id="KW-1133">Transmembrane helix</keyword>
<organism evidence="3 4">
    <name type="scientific">Dyadobacter jejuensis</name>
    <dbReference type="NCBI Taxonomy" id="1082580"/>
    <lineage>
        <taxon>Bacteria</taxon>
        <taxon>Pseudomonadati</taxon>
        <taxon>Bacteroidota</taxon>
        <taxon>Cytophagia</taxon>
        <taxon>Cytophagales</taxon>
        <taxon>Spirosomataceae</taxon>
        <taxon>Dyadobacter</taxon>
    </lineage>
</organism>
<proteinExistence type="predicted"/>
<name>A0A316B4K5_9BACT</name>
<evidence type="ECO:0000313" key="4">
    <source>
        <dbReference type="Proteomes" id="UP000245880"/>
    </source>
</evidence>
<feature type="transmembrane region" description="Helical" evidence="2">
    <location>
        <begin position="212"/>
        <end position="233"/>
    </location>
</feature>
<dbReference type="Proteomes" id="UP000245880">
    <property type="component" value="Unassembled WGS sequence"/>
</dbReference>
<dbReference type="RefSeq" id="WP_109674715.1">
    <property type="nucleotide sequence ID" value="NZ_QGDT01000006.1"/>
</dbReference>
<evidence type="ECO:0000313" key="3">
    <source>
        <dbReference type="EMBL" id="PWJ57547.1"/>
    </source>
</evidence>
<sequence length="394" mass="44728">MATIKNRLLNWLRSGDSEEEYYTPKALPKVPSEEVAATEVAPTGVAPTEVAPTVVAEPAPTLAGNEEVEPGAFDRSVLKGEQGWSHDIAPPPLWLRDEDILRDEGVLFGLSESDPTEKTDIIHQYFSQLSAGFGADIERKNEEIQEYNLFIGQKTQRVSELTRSMQERSTIPADHHHFLPRTIIGLVLSLVVCVSNFFLIEETLLPDYPHTPWVALGVFCAGMFNLFGHISFFHQGDARANWRTVLEETGLPVAAALFVLVHAWQHQTPWHALGVFVFVLFLFLFSGKLLLSNVTVLRKDLQSWLSLRRRQRLAEEELAAWGTELRELEGEISEIRVQKWQAVREQATAETEREKIIAKRNMLIKIFESEYHLARSMKERLTGKELKYISDQGK</sequence>
<feature type="transmembrane region" description="Helical" evidence="2">
    <location>
        <begin position="178"/>
        <end position="200"/>
    </location>
</feature>